<dbReference type="GO" id="GO:0008270">
    <property type="term" value="F:zinc ion binding"/>
    <property type="evidence" value="ECO:0007669"/>
    <property type="project" value="UniProtKB-KW"/>
</dbReference>
<dbReference type="InterPro" id="IPR031127">
    <property type="entry name" value="E3_UB_ligase_RBR"/>
</dbReference>
<organism evidence="10 11">
    <name type="scientific">Candidatus Endonucleibacter bathymodioli</name>
    <dbReference type="NCBI Taxonomy" id="539814"/>
    <lineage>
        <taxon>Bacteria</taxon>
        <taxon>Pseudomonadati</taxon>
        <taxon>Pseudomonadota</taxon>
        <taxon>Gammaproteobacteria</taxon>
        <taxon>Oceanospirillales</taxon>
        <taxon>Endozoicomonadaceae</taxon>
        <taxon>Candidatus Endonucleibacter</taxon>
    </lineage>
</organism>
<keyword evidence="1" id="KW-0808">Transferase</keyword>
<keyword evidence="2" id="KW-0479">Metal-binding</keyword>
<evidence type="ECO:0000256" key="6">
    <source>
        <dbReference type="ARBA" id="ARBA00022833"/>
    </source>
</evidence>
<dbReference type="AlphaFoldDB" id="A0AA90NJD8"/>
<feature type="domain" description="RING-type" evidence="8">
    <location>
        <begin position="214"/>
        <end position="264"/>
    </location>
</feature>
<evidence type="ECO:0000256" key="3">
    <source>
        <dbReference type="ARBA" id="ARBA00022737"/>
    </source>
</evidence>
<comment type="caution">
    <text evidence="10">The sequence shown here is derived from an EMBL/GenBank/DDBJ whole genome shotgun (WGS) entry which is preliminary data.</text>
</comment>
<evidence type="ECO:0000313" key="11">
    <source>
        <dbReference type="Proteomes" id="UP001178148"/>
    </source>
</evidence>
<evidence type="ECO:0000256" key="1">
    <source>
        <dbReference type="ARBA" id="ARBA00022679"/>
    </source>
</evidence>
<keyword evidence="6" id="KW-0862">Zinc</keyword>
<evidence type="ECO:0000259" key="9">
    <source>
        <dbReference type="PROSITE" id="PS51873"/>
    </source>
</evidence>
<dbReference type="CDD" id="cd20335">
    <property type="entry name" value="BRcat_RBR"/>
    <property type="match status" value="1"/>
</dbReference>
<accession>A0AA90NJD8</accession>
<feature type="region of interest" description="Disordered" evidence="7">
    <location>
        <begin position="96"/>
        <end position="116"/>
    </location>
</feature>
<evidence type="ECO:0000256" key="4">
    <source>
        <dbReference type="ARBA" id="ARBA00022771"/>
    </source>
</evidence>
<dbReference type="Gene3D" id="3.30.40.10">
    <property type="entry name" value="Zinc/RING finger domain, C3HC4 (zinc finger)"/>
    <property type="match status" value="1"/>
</dbReference>
<reference evidence="10 11" key="1">
    <citation type="journal article" date="2023" name="bioRxiv">
        <title>An intranuclear bacterial parasite of deep-sea mussels expresses apoptosis inhibitors acquired from its host.</title>
        <authorList>
            <person name="Gonzalez Porras M.A."/>
            <person name="Assie A."/>
            <person name="Tietjen M."/>
            <person name="Violette M."/>
            <person name="Kleiner M."/>
            <person name="Gruber-Vodicka H."/>
            <person name="Dubilier N."/>
            <person name="Leisch N."/>
        </authorList>
    </citation>
    <scope>NUCLEOTIDE SEQUENCE [LARGE SCALE GENOMIC DNA]</scope>
    <source>
        <strain evidence="10">IAP13</strain>
    </source>
</reference>
<evidence type="ECO:0000256" key="2">
    <source>
        <dbReference type="ARBA" id="ARBA00022723"/>
    </source>
</evidence>
<dbReference type="PANTHER" id="PTHR11685">
    <property type="entry name" value="RBR FAMILY RING FINGER AND IBR DOMAIN-CONTAINING"/>
    <property type="match status" value="1"/>
</dbReference>
<name>A0AA90NJD8_9GAMM</name>
<dbReference type="Proteomes" id="UP001178148">
    <property type="component" value="Unassembled WGS sequence"/>
</dbReference>
<evidence type="ECO:0000313" key="10">
    <source>
        <dbReference type="EMBL" id="MDP0587934.1"/>
    </source>
</evidence>
<keyword evidence="4" id="KW-0863">Zinc-finger</keyword>
<dbReference type="PROSITE" id="PS51873">
    <property type="entry name" value="TRIAD"/>
    <property type="match status" value="1"/>
</dbReference>
<evidence type="ECO:0000259" key="8">
    <source>
        <dbReference type="PROSITE" id="PS50089"/>
    </source>
</evidence>
<dbReference type="GO" id="GO:0016567">
    <property type="term" value="P:protein ubiquitination"/>
    <property type="evidence" value="ECO:0007669"/>
    <property type="project" value="InterPro"/>
</dbReference>
<proteinExistence type="predicted"/>
<protein>
    <recommendedName>
        <fullName evidence="12">RING-type domain-containing protein</fullName>
    </recommendedName>
</protein>
<dbReference type="InterPro" id="IPR044066">
    <property type="entry name" value="TRIAD_supradom"/>
</dbReference>
<evidence type="ECO:0000256" key="7">
    <source>
        <dbReference type="SAM" id="MobiDB-lite"/>
    </source>
</evidence>
<dbReference type="SUPFAM" id="SSF57850">
    <property type="entry name" value="RING/U-box"/>
    <property type="match status" value="2"/>
</dbReference>
<dbReference type="SMART" id="SM00184">
    <property type="entry name" value="RING"/>
    <property type="match status" value="2"/>
</dbReference>
<keyword evidence="5" id="KW-0833">Ubl conjugation pathway</keyword>
<keyword evidence="11" id="KW-1185">Reference proteome</keyword>
<dbReference type="InterPro" id="IPR013083">
    <property type="entry name" value="Znf_RING/FYVE/PHD"/>
</dbReference>
<keyword evidence="3" id="KW-0677">Repeat</keyword>
<dbReference type="Gene3D" id="1.20.120.1750">
    <property type="match status" value="1"/>
</dbReference>
<sequence length="624" mass="69209">MTEVTAVDTTNKAPVPAVAAVPDNDSPAPSVMAEVTAVTTANEAPVPAVAAVPDNDNPVPAVMTEVTAVVTATECPEMTSESLANVLNKAPDHTVVEDRPIPNSSSPSPDNYSFTCQSDHSPYNHSLICSASAKGLNPDTALEIIDTLASLSLFTYITDRPEAESESLATFLNNIPDDALFGDYHLPNSSIPNPDDHHFTYSSNPRSDSPNFTCPVCVEDLNRHTELETLDCNCLICKNCVRLYIKTADINTLTASGLPCPKCDKIIGLEQVRKFAGKTQYERINSIIISIITSPAENYRCTADGCNMIMYIEKNTLQRSATCLNTQCNATICTSCKASPYHDSMTCDDFQKQQDSKNEEKELPHNIFPCPSCKSYIELVAGCNLVTCLTCKSQICAECKRLITEGYAHFKHGKCLLNNPEIPDFAADYVPLAPPHYGIRNNTVEPAWLAKHLKYRTRHGLTVFLNRTCDDCGTKQRFTPIVTWDCKHQYCYYCGATMFKKHPSLEHQITFTCRICLACNIPPEKAFPLSASNDYTLPTGNSHATTRMLTCNLCQLHPRMSTDHLYCSQCIEEGRTLPDQEARTMLEPRNNYRECQLCDKSIKQSLSEYCRDCNHLLETGWTVH</sequence>
<feature type="domain" description="RING-type" evidence="9">
    <location>
        <begin position="210"/>
        <end position="416"/>
    </location>
</feature>
<gene>
    <name evidence="10" type="ORF">QS748_01485</name>
</gene>
<evidence type="ECO:0008006" key="12">
    <source>
        <dbReference type="Google" id="ProtNLM"/>
    </source>
</evidence>
<dbReference type="EMBL" id="JASXSV010000001">
    <property type="protein sequence ID" value="MDP0587934.1"/>
    <property type="molecule type" value="Genomic_DNA"/>
</dbReference>
<dbReference type="PROSITE" id="PS50089">
    <property type="entry name" value="ZF_RING_2"/>
    <property type="match status" value="1"/>
</dbReference>
<evidence type="ECO:0000256" key="5">
    <source>
        <dbReference type="ARBA" id="ARBA00022786"/>
    </source>
</evidence>
<dbReference type="GO" id="GO:0004842">
    <property type="term" value="F:ubiquitin-protein transferase activity"/>
    <property type="evidence" value="ECO:0007669"/>
    <property type="project" value="InterPro"/>
</dbReference>
<dbReference type="InterPro" id="IPR001841">
    <property type="entry name" value="Znf_RING"/>
</dbReference>